<gene>
    <name evidence="1" type="ORF">QN060_02345</name>
</gene>
<sequence>MEWEEEGAIRNDLAITQYNNGLYAECLATLEKYAEDADKDDDAVIDGWTPVLADRYLAIVRAERTNIG</sequence>
<dbReference type="RefSeq" id="WP_131074415.1">
    <property type="nucleotide sequence ID" value="NZ_CP127225.1"/>
</dbReference>
<reference evidence="1 2" key="1">
    <citation type="submission" date="2023-05" db="EMBL/GenBank/DDBJ databases">
        <title>Complete Genome Resource of Xanthomonas oryzae pv. leersiae Strain YNJC Isolated From Plateau Japonica Rice in Southwest China.</title>
        <authorList>
            <person name="Aa X."/>
            <person name="Mei L."/>
            <person name="Liu P."/>
            <person name="Yang Y."/>
            <person name="Tang C."/>
            <person name="Zhang F."/>
            <person name="Dong C."/>
            <person name="Wang B."/>
            <person name="Chen X."/>
            <person name="Dai L."/>
        </authorList>
    </citation>
    <scope>NUCLEOTIDE SEQUENCE [LARGE SCALE GENOMIC DNA]</scope>
    <source>
        <strain evidence="1 2">YNJC</strain>
    </source>
</reference>
<dbReference type="Proteomes" id="UP001228059">
    <property type="component" value="Chromosome"/>
</dbReference>
<evidence type="ECO:0000313" key="2">
    <source>
        <dbReference type="Proteomes" id="UP001228059"/>
    </source>
</evidence>
<dbReference type="AlphaFoldDB" id="A0AAJ6GSL5"/>
<dbReference type="EMBL" id="CP127225">
    <property type="protein sequence ID" value="WIX07028.1"/>
    <property type="molecule type" value="Genomic_DNA"/>
</dbReference>
<organism evidence="1 2">
    <name type="scientific">Xanthomonas oryzae pv. leersiae</name>
    <dbReference type="NCBI Taxonomy" id="3112258"/>
    <lineage>
        <taxon>Bacteria</taxon>
        <taxon>Pseudomonadati</taxon>
        <taxon>Pseudomonadota</taxon>
        <taxon>Gammaproteobacteria</taxon>
        <taxon>Lysobacterales</taxon>
        <taxon>Lysobacteraceae</taxon>
        <taxon>Xanthomonas</taxon>
    </lineage>
</organism>
<accession>A0AAJ6GSL5</accession>
<evidence type="ECO:0000313" key="1">
    <source>
        <dbReference type="EMBL" id="WIX07028.1"/>
    </source>
</evidence>
<protein>
    <submittedName>
        <fullName evidence="1">Uncharacterized protein</fullName>
    </submittedName>
</protein>
<name>A0AAJ6GSL5_9XANT</name>
<proteinExistence type="predicted"/>